<dbReference type="VEuPathDB" id="AmoebaDB:ACA1_116760"/>
<gene>
    <name evidence="2" type="ORF">ACA1_116760</name>
</gene>
<feature type="region of interest" description="Disordered" evidence="1">
    <location>
        <begin position="247"/>
        <end position="270"/>
    </location>
</feature>
<accession>L8H3X3</accession>
<evidence type="ECO:0000313" key="3">
    <source>
        <dbReference type="Proteomes" id="UP000011083"/>
    </source>
</evidence>
<sequence length="270" mass="31172">MGLGVSVEVRRCASLSEDEMRQLYGFSNELMAESADSFLNHMEQYDLAFIFREKSSTSGAKKALGRLVGLSVWRTMDTDNSWVKVIVQGKLRIVHEYRRRSLHVVACLLYYAWKQLRHPLTRFFFFSIASVFNYVSMKRSVGRYYVLNNIHPPEERAIVAPLYSILDRAVKDDNFEVEEGTGAINVHVVIQPETFAEYPESYFDLPEAREYIALNPRYREGYDLSYVFPFSLANVVSMARRCWQQNRQPPRSARHDIQPLTCPAPSTSSS</sequence>
<evidence type="ECO:0000313" key="2">
    <source>
        <dbReference type="EMBL" id="ELR20204.1"/>
    </source>
</evidence>
<evidence type="ECO:0000256" key="1">
    <source>
        <dbReference type="SAM" id="MobiDB-lite"/>
    </source>
</evidence>
<dbReference type="GeneID" id="14921050"/>
<name>L8H3X3_ACACF</name>
<dbReference type="Proteomes" id="UP000011083">
    <property type="component" value="Unassembled WGS sequence"/>
</dbReference>
<protein>
    <submittedName>
        <fullName evidence="2">Uncharacterized protein</fullName>
    </submittedName>
</protein>
<keyword evidence="3" id="KW-1185">Reference proteome</keyword>
<dbReference type="KEGG" id="acan:ACA1_116760"/>
<proteinExistence type="predicted"/>
<dbReference type="RefSeq" id="XP_004342314.1">
    <property type="nucleotide sequence ID" value="XM_004342265.1"/>
</dbReference>
<organism evidence="2 3">
    <name type="scientific">Acanthamoeba castellanii (strain ATCC 30010 / Neff)</name>
    <dbReference type="NCBI Taxonomy" id="1257118"/>
    <lineage>
        <taxon>Eukaryota</taxon>
        <taxon>Amoebozoa</taxon>
        <taxon>Discosea</taxon>
        <taxon>Longamoebia</taxon>
        <taxon>Centramoebida</taxon>
        <taxon>Acanthamoebidae</taxon>
        <taxon>Acanthamoeba</taxon>
    </lineage>
</organism>
<dbReference type="AlphaFoldDB" id="L8H3X3"/>
<reference evidence="2 3" key="1">
    <citation type="journal article" date="2013" name="Genome Biol.">
        <title>Genome of Acanthamoeba castellanii highlights extensive lateral gene transfer and early evolution of tyrosine kinase signaling.</title>
        <authorList>
            <person name="Clarke M."/>
            <person name="Lohan A.J."/>
            <person name="Liu B."/>
            <person name="Lagkouvardos I."/>
            <person name="Roy S."/>
            <person name="Zafar N."/>
            <person name="Bertelli C."/>
            <person name="Schilde C."/>
            <person name="Kianianmomeni A."/>
            <person name="Burglin T.R."/>
            <person name="Frech C."/>
            <person name="Turcotte B."/>
            <person name="Kopec K.O."/>
            <person name="Synnott J.M."/>
            <person name="Choo C."/>
            <person name="Paponov I."/>
            <person name="Finkler A."/>
            <person name="Soon Heng Tan C."/>
            <person name="Hutchins A.P."/>
            <person name="Weinmeier T."/>
            <person name="Rattei T."/>
            <person name="Chu J.S."/>
            <person name="Gimenez G."/>
            <person name="Irimia M."/>
            <person name="Rigden D.J."/>
            <person name="Fitzpatrick D.A."/>
            <person name="Lorenzo-Morales J."/>
            <person name="Bateman A."/>
            <person name="Chiu C.H."/>
            <person name="Tang P."/>
            <person name="Hegemann P."/>
            <person name="Fromm H."/>
            <person name="Raoult D."/>
            <person name="Greub G."/>
            <person name="Miranda-Saavedra D."/>
            <person name="Chen N."/>
            <person name="Nash P."/>
            <person name="Ginger M.L."/>
            <person name="Horn M."/>
            <person name="Schaap P."/>
            <person name="Caler L."/>
            <person name="Loftus B."/>
        </authorList>
    </citation>
    <scope>NUCLEOTIDE SEQUENCE [LARGE SCALE GENOMIC DNA]</scope>
    <source>
        <strain evidence="2 3">Neff</strain>
    </source>
</reference>
<dbReference type="EMBL" id="KB007926">
    <property type="protein sequence ID" value="ELR20204.1"/>
    <property type="molecule type" value="Genomic_DNA"/>
</dbReference>